<dbReference type="EMBL" id="UZAF01001004">
    <property type="protein sequence ID" value="VDO07124.1"/>
    <property type="molecule type" value="Genomic_DNA"/>
</dbReference>
<protein>
    <submittedName>
        <fullName evidence="3">Quinolinate synthase</fullName>
    </submittedName>
</protein>
<dbReference type="Gene3D" id="3.20.20.10">
    <property type="entry name" value="Alanine racemase"/>
    <property type="match status" value="1"/>
</dbReference>
<sequence length="87" mass="9655">MDCPLWTRKSMRIAGECEVGTIVIENEKQLMDAISYAPHARILLAISLTECRAESDSLMAHKGAHIEDVEGLLMTAFELRAKVVGIR</sequence>
<evidence type="ECO:0000313" key="3">
    <source>
        <dbReference type="WBParaSite" id="HPLM_0000094001-mRNA-1"/>
    </source>
</evidence>
<dbReference type="STRING" id="6290.A0A0N4VUH3"/>
<proteinExistence type="predicted"/>
<gene>
    <name evidence="1" type="ORF">HPLM_LOCUS941</name>
</gene>
<dbReference type="SUPFAM" id="SSF51419">
    <property type="entry name" value="PLP-binding barrel"/>
    <property type="match status" value="1"/>
</dbReference>
<evidence type="ECO:0000313" key="1">
    <source>
        <dbReference type="EMBL" id="VDO07124.1"/>
    </source>
</evidence>
<organism evidence="3">
    <name type="scientific">Haemonchus placei</name>
    <name type="common">Barber's pole worm</name>
    <dbReference type="NCBI Taxonomy" id="6290"/>
    <lineage>
        <taxon>Eukaryota</taxon>
        <taxon>Metazoa</taxon>
        <taxon>Ecdysozoa</taxon>
        <taxon>Nematoda</taxon>
        <taxon>Chromadorea</taxon>
        <taxon>Rhabditida</taxon>
        <taxon>Rhabditina</taxon>
        <taxon>Rhabditomorpha</taxon>
        <taxon>Strongyloidea</taxon>
        <taxon>Trichostrongylidae</taxon>
        <taxon>Haemonchus</taxon>
    </lineage>
</organism>
<keyword evidence="2" id="KW-1185">Reference proteome</keyword>
<accession>A0A0N4VUH3</accession>
<dbReference type="AlphaFoldDB" id="A0A0N4VUH3"/>
<dbReference type="InterPro" id="IPR029066">
    <property type="entry name" value="PLP-binding_barrel"/>
</dbReference>
<reference evidence="1 2" key="2">
    <citation type="submission" date="2018-11" db="EMBL/GenBank/DDBJ databases">
        <authorList>
            <consortium name="Pathogen Informatics"/>
        </authorList>
    </citation>
    <scope>NUCLEOTIDE SEQUENCE [LARGE SCALE GENOMIC DNA]</scope>
    <source>
        <strain evidence="1 2">MHpl1</strain>
    </source>
</reference>
<reference evidence="3" key="1">
    <citation type="submission" date="2017-02" db="UniProtKB">
        <authorList>
            <consortium name="WormBaseParasite"/>
        </authorList>
    </citation>
    <scope>IDENTIFICATION</scope>
</reference>
<dbReference type="WBParaSite" id="HPLM_0000094001-mRNA-1">
    <property type="protein sequence ID" value="HPLM_0000094001-mRNA-1"/>
    <property type="gene ID" value="HPLM_0000094001"/>
</dbReference>
<dbReference type="Proteomes" id="UP000268014">
    <property type="component" value="Unassembled WGS sequence"/>
</dbReference>
<evidence type="ECO:0000313" key="2">
    <source>
        <dbReference type="Proteomes" id="UP000268014"/>
    </source>
</evidence>
<name>A0A0N4VUH3_HAEPC</name>